<dbReference type="EMBL" id="FOCQ01000005">
    <property type="protein sequence ID" value="SEN07037.1"/>
    <property type="molecule type" value="Genomic_DNA"/>
</dbReference>
<dbReference type="InterPro" id="IPR022932">
    <property type="entry name" value="YjcG"/>
</dbReference>
<dbReference type="PANTHER" id="PTHR40037">
    <property type="entry name" value="PHOSPHOESTERASE YJCG-RELATED"/>
    <property type="match status" value="1"/>
</dbReference>
<feature type="short sequence motif" description="HXTX 1" evidence="2">
    <location>
        <begin position="34"/>
        <end position="37"/>
    </location>
</feature>
<name>A0A1H8DKI3_9BACL</name>
<dbReference type="GO" id="GO:0016788">
    <property type="term" value="F:hydrolase activity, acting on ester bonds"/>
    <property type="evidence" value="ECO:0007669"/>
    <property type="project" value="UniProtKB-UniRule"/>
</dbReference>
<dbReference type="SUPFAM" id="SSF55144">
    <property type="entry name" value="LigT-like"/>
    <property type="match status" value="1"/>
</dbReference>
<dbReference type="HAMAP" id="MF_01444">
    <property type="entry name" value="2H_phosphoesterase_YjcG"/>
    <property type="match status" value="1"/>
</dbReference>
<evidence type="ECO:0000256" key="2">
    <source>
        <dbReference type="HAMAP-Rule" id="MF_01444"/>
    </source>
</evidence>
<feature type="short sequence motif" description="HXTX 2" evidence="2">
    <location>
        <begin position="115"/>
        <end position="118"/>
    </location>
</feature>
<dbReference type="GO" id="GO:0016874">
    <property type="term" value="F:ligase activity"/>
    <property type="evidence" value="ECO:0007669"/>
    <property type="project" value="UniProtKB-KW"/>
</dbReference>
<dbReference type="InterPro" id="IPR009097">
    <property type="entry name" value="Cyclic_Pdiesterase"/>
</dbReference>
<dbReference type="Pfam" id="PF13563">
    <property type="entry name" value="2_5_RNA_ligase2"/>
    <property type="match status" value="1"/>
</dbReference>
<dbReference type="EC" id="3.1.-.-" evidence="2"/>
<feature type="active site" description="Proton donor" evidence="2">
    <location>
        <position position="34"/>
    </location>
</feature>
<dbReference type="OrthoDB" id="1524661at2"/>
<proteinExistence type="inferred from homology"/>
<accession>A0A1H8DKI3</accession>
<keyword evidence="4" id="KW-1185">Reference proteome</keyword>
<evidence type="ECO:0000313" key="4">
    <source>
        <dbReference type="Proteomes" id="UP000199695"/>
    </source>
</evidence>
<gene>
    <name evidence="3" type="ORF">SAMN05444955_105196</name>
</gene>
<dbReference type="AlphaFoldDB" id="A0A1H8DKI3"/>
<protein>
    <recommendedName>
        <fullName evidence="2">Putative phosphoesterase SAMN05444955_105196</fullName>
        <ecNumber evidence="2">3.1.-.-</ecNumber>
    </recommendedName>
</protein>
<comment type="similarity">
    <text evidence="2">Belongs to the 2H phosphoesterase superfamily. YjcG family.</text>
</comment>
<organism evidence="3 4">
    <name type="scientific">Lihuaxuella thermophila</name>
    <dbReference type="NCBI Taxonomy" id="1173111"/>
    <lineage>
        <taxon>Bacteria</taxon>
        <taxon>Bacillati</taxon>
        <taxon>Bacillota</taxon>
        <taxon>Bacilli</taxon>
        <taxon>Bacillales</taxon>
        <taxon>Thermoactinomycetaceae</taxon>
        <taxon>Lihuaxuella</taxon>
    </lineage>
</organism>
<keyword evidence="1 2" id="KW-0378">Hydrolase</keyword>
<dbReference type="Proteomes" id="UP000199695">
    <property type="component" value="Unassembled WGS sequence"/>
</dbReference>
<dbReference type="RefSeq" id="WP_089966827.1">
    <property type="nucleotide sequence ID" value="NZ_FOCQ01000005.1"/>
</dbReference>
<dbReference type="Gene3D" id="3.90.1140.10">
    <property type="entry name" value="Cyclic phosphodiesterase"/>
    <property type="match status" value="1"/>
</dbReference>
<sequence length="172" mass="20332">MYFGIAVFPQKSVQDIINSYRKRYDPHYSLIPPHITLKEKFDLPEEKVDEAAEKLEAIAKQCKAFTIKFHKVSHFHPTSNTIYLAIENSEPLVELHNKIEDVFEPVDSPYDYIPHLTIGQKMSEDELHDVYGSLRMRNFELETKIDRFHLLYQLENGVWNIYQSFLLRRSSN</sequence>
<dbReference type="STRING" id="1173111.SAMN05444955_105196"/>
<dbReference type="InterPro" id="IPR050580">
    <property type="entry name" value="2H_phosphoesterase_YjcG-like"/>
</dbReference>
<reference evidence="3 4" key="1">
    <citation type="submission" date="2016-10" db="EMBL/GenBank/DDBJ databases">
        <authorList>
            <person name="de Groot N.N."/>
        </authorList>
    </citation>
    <scope>NUCLEOTIDE SEQUENCE [LARGE SCALE GENOMIC DNA]</scope>
    <source>
        <strain evidence="3 4">DSM 46701</strain>
    </source>
</reference>
<dbReference type="PANTHER" id="PTHR40037:SF1">
    <property type="entry name" value="PHOSPHOESTERASE SAOUHSC_00951-RELATED"/>
    <property type="match status" value="1"/>
</dbReference>
<feature type="active site" description="Proton acceptor" evidence="2">
    <location>
        <position position="115"/>
    </location>
</feature>
<dbReference type="NCBIfam" id="NF010223">
    <property type="entry name" value="PRK13679.1"/>
    <property type="match status" value="1"/>
</dbReference>
<keyword evidence="3" id="KW-0436">Ligase</keyword>
<evidence type="ECO:0000313" key="3">
    <source>
        <dbReference type="EMBL" id="SEN07037.1"/>
    </source>
</evidence>
<evidence type="ECO:0000256" key="1">
    <source>
        <dbReference type="ARBA" id="ARBA00022801"/>
    </source>
</evidence>